<accession>A0ABN7AMM5</accession>
<evidence type="ECO:0000313" key="1">
    <source>
        <dbReference type="EMBL" id="BES93478.1"/>
    </source>
</evidence>
<gene>
    <name evidence="1" type="ORF">NTJ_06287</name>
</gene>
<evidence type="ECO:0000313" key="2">
    <source>
        <dbReference type="Proteomes" id="UP001307889"/>
    </source>
</evidence>
<keyword evidence="2" id="KW-1185">Reference proteome</keyword>
<evidence type="ECO:0008006" key="3">
    <source>
        <dbReference type="Google" id="ProtNLM"/>
    </source>
</evidence>
<dbReference type="Proteomes" id="UP001307889">
    <property type="component" value="Chromosome 4"/>
</dbReference>
<organism evidence="1 2">
    <name type="scientific">Nesidiocoris tenuis</name>
    <dbReference type="NCBI Taxonomy" id="355587"/>
    <lineage>
        <taxon>Eukaryota</taxon>
        <taxon>Metazoa</taxon>
        <taxon>Ecdysozoa</taxon>
        <taxon>Arthropoda</taxon>
        <taxon>Hexapoda</taxon>
        <taxon>Insecta</taxon>
        <taxon>Pterygota</taxon>
        <taxon>Neoptera</taxon>
        <taxon>Paraneoptera</taxon>
        <taxon>Hemiptera</taxon>
        <taxon>Heteroptera</taxon>
        <taxon>Panheteroptera</taxon>
        <taxon>Cimicomorpha</taxon>
        <taxon>Miridae</taxon>
        <taxon>Dicyphina</taxon>
        <taxon>Nesidiocoris</taxon>
    </lineage>
</organism>
<name>A0ABN7AMM5_9HEMI</name>
<sequence>MDIIWILGDHLDPWRSSGSLEIIWILGDHLDPWRSFGSLEIFWILGDHLDPWISSGSLQFWILGCDPALCPDLFRGLRRMTQGRIAANISEDPKIRRIYVHLPLGPAPSDPMPSA</sequence>
<reference evidence="1 2" key="1">
    <citation type="submission" date="2023-09" db="EMBL/GenBank/DDBJ databases">
        <title>Nesidiocoris tenuis whole genome shotgun sequence.</title>
        <authorList>
            <person name="Shibata T."/>
            <person name="Shimoda M."/>
            <person name="Kobayashi T."/>
            <person name="Uehara T."/>
        </authorList>
    </citation>
    <scope>NUCLEOTIDE SEQUENCE [LARGE SCALE GENOMIC DNA]</scope>
    <source>
        <strain evidence="1 2">Japan</strain>
    </source>
</reference>
<protein>
    <recommendedName>
        <fullName evidence="3">Calcineurin-like phosphoesterase domain-containing protein</fullName>
    </recommendedName>
</protein>
<proteinExistence type="predicted"/>
<dbReference type="EMBL" id="AP028912">
    <property type="protein sequence ID" value="BES93478.1"/>
    <property type="molecule type" value="Genomic_DNA"/>
</dbReference>